<dbReference type="InterPro" id="IPR004090">
    <property type="entry name" value="Chemotax_Me-accpt_rcpt"/>
</dbReference>
<dbReference type="InterPro" id="IPR025991">
    <property type="entry name" value="Chemoreceptor_zinc-bind_dom"/>
</dbReference>
<dbReference type="GO" id="GO:0016020">
    <property type="term" value="C:membrane"/>
    <property type="evidence" value="ECO:0007669"/>
    <property type="project" value="InterPro"/>
</dbReference>
<accession>A0A150FQB7</accession>
<evidence type="ECO:0000256" key="3">
    <source>
        <dbReference type="PROSITE-ProRule" id="PRU00284"/>
    </source>
</evidence>
<keyword evidence="4" id="KW-0472">Membrane</keyword>
<evidence type="ECO:0000313" key="8">
    <source>
        <dbReference type="EMBL" id="SHK87347.1"/>
    </source>
</evidence>
<comment type="caution">
    <text evidence="7">The sequence shown here is derived from an EMBL/GenBank/DDBJ whole genome shotgun (WGS) entry which is preliminary data.</text>
</comment>
<keyword evidence="10" id="KW-1185">Reference proteome</keyword>
<dbReference type="OrthoDB" id="9814363at2"/>
<keyword evidence="1 3" id="KW-0807">Transducer</keyword>
<dbReference type="Proteomes" id="UP000092605">
    <property type="component" value="Unassembled WGS sequence"/>
</dbReference>
<dbReference type="SMART" id="SM00283">
    <property type="entry name" value="MA"/>
    <property type="match status" value="1"/>
</dbReference>
<feature type="domain" description="Methyl-accepting transducer" evidence="5">
    <location>
        <begin position="274"/>
        <end position="531"/>
    </location>
</feature>
<comment type="similarity">
    <text evidence="2">Belongs to the methyl-accepting chemotaxis (MCP) protein family.</text>
</comment>
<feature type="domain" description="HAMP" evidence="6">
    <location>
        <begin position="197"/>
        <end position="255"/>
    </location>
</feature>
<reference evidence="8 10" key="2">
    <citation type="submission" date="2016-11" db="EMBL/GenBank/DDBJ databases">
        <authorList>
            <person name="Varghese N."/>
            <person name="Submissions S."/>
        </authorList>
    </citation>
    <scope>NUCLEOTIDE SEQUENCE [LARGE SCALE GENOMIC DNA]</scope>
    <source>
        <strain evidence="8 10">DSM 7308</strain>
    </source>
</reference>
<evidence type="ECO:0000256" key="1">
    <source>
        <dbReference type="ARBA" id="ARBA00023224"/>
    </source>
</evidence>
<proteinExistence type="inferred from homology"/>
<dbReference type="Pfam" id="PF00672">
    <property type="entry name" value="HAMP"/>
    <property type="match status" value="1"/>
</dbReference>
<dbReference type="Pfam" id="PF13682">
    <property type="entry name" value="CZB"/>
    <property type="match status" value="1"/>
</dbReference>
<dbReference type="PANTHER" id="PTHR32089">
    <property type="entry name" value="METHYL-ACCEPTING CHEMOTAXIS PROTEIN MCPB"/>
    <property type="match status" value="1"/>
</dbReference>
<dbReference type="PROSITE" id="PS50885">
    <property type="entry name" value="HAMP"/>
    <property type="match status" value="1"/>
</dbReference>
<dbReference type="GO" id="GO:0004888">
    <property type="term" value="F:transmembrane signaling receptor activity"/>
    <property type="evidence" value="ECO:0007669"/>
    <property type="project" value="InterPro"/>
</dbReference>
<dbReference type="RefSeq" id="WP_066068001.1">
    <property type="nucleotide sequence ID" value="NZ_FRBG01000006.1"/>
</dbReference>
<evidence type="ECO:0000313" key="10">
    <source>
        <dbReference type="Proteomes" id="UP000323392"/>
    </source>
</evidence>
<dbReference type="PANTHER" id="PTHR32089:SF112">
    <property type="entry name" value="LYSOZYME-LIKE PROTEIN-RELATED"/>
    <property type="match status" value="1"/>
</dbReference>
<evidence type="ECO:0000313" key="7">
    <source>
        <dbReference type="EMBL" id="KXZ39220.1"/>
    </source>
</evidence>
<reference evidence="7 9" key="1">
    <citation type="submission" date="2016-02" db="EMBL/GenBank/DDBJ databases">
        <title>Draft genome sequence for Clostridium paradoxum JW-YL-7.</title>
        <authorList>
            <person name="Utturkar S.M."/>
            <person name="Lancaster A."/>
            <person name="Poole F.L."/>
            <person name="Adams M.W."/>
            <person name="Brown S.D."/>
        </authorList>
    </citation>
    <scope>NUCLEOTIDE SEQUENCE [LARGE SCALE GENOMIC DNA]</scope>
    <source>
        <strain evidence="7 9">JW-YL-7</strain>
    </source>
</reference>
<keyword evidence="4" id="KW-0812">Transmembrane</keyword>
<dbReference type="InterPro" id="IPR003660">
    <property type="entry name" value="HAMP_dom"/>
</dbReference>
<evidence type="ECO:0000259" key="5">
    <source>
        <dbReference type="PROSITE" id="PS50111"/>
    </source>
</evidence>
<sequence length="560" mass="62496">MKIFQKNLIAFFMIIVLMLVMGVSTIVNFKQIEERNRYIYEGKDNIAFFIEREVDHLRWLNNLSNMFIYGQIPNLDDHMQCDLGKWYYDHKPKEHYKDIFVALEKAHIQVHSSGYRVVELFESGDIQESIRVFQNETKPAILEVQNYLSKLQEVQIQDANLLIEEIEILQARRIIITIVLIIIAVLGALGIALILNRQIVTPIVAITNVLKKLGNLDFSFDRNDPAVKYLSRKDEVGLMVNSVKEMKDNVVDFISKTTDAVKSVNINSESLAATSEEMSASSQELSSTIQQIAQGATNQAQDLTDIVQAMNDITSSIEFSYKKLEQVSYETKETAHKADIGKAEINNLETSIHDVEKAFNIVAEKIETLANSVKQIGGITGMISSISEQTNLLALNAAIEAARAGEAGRGFAVVADEIRKLAEESKKSAEKITNLVLSTTQDTDEVISTSSKVKGFVTEQVDILGNTLKSFEEILGSIEKIAPYMEETYKIMEEVVEKKDVVIQRVENTSSVAQENSAATEQIAASSQELTASSEEVASTAQNLSQISTDLMETVNRFKV</sequence>
<keyword evidence="4" id="KW-1133">Transmembrane helix</keyword>
<dbReference type="SUPFAM" id="SSF58104">
    <property type="entry name" value="Methyl-accepting chemotaxis protein (MCP) signaling domain"/>
    <property type="match status" value="1"/>
</dbReference>
<evidence type="ECO:0000256" key="4">
    <source>
        <dbReference type="SAM" id="Phobius"/>
    </source>
</evidence>
<dbReference type="EMBL" id="LSFY01000001">
    <property type="protein sequence ID" value="KXZ39220.1"/>
    <property type="molecule type" value="Genomic_DNA"/>
</dbReference>
<feature type="transmembrane region" description="Helical" evidence="4">
    <location>
        <begin position="6"/>
        <end position="29"/>
    </location>
</feature>
<dbReference type="Pfam" id="PF00015">
    <property type="entry name" value="MCPsignal"/>
    <property type="match status" value="1"/>
</dbReference>
<protein>
    <submittedName>
        <fullName evidence="8">Methyl-accepting chemotaxis protein</fullName>
    </submittedName>
    <submittedName>
        <fullName evidence="7">Methyl-accepting chemotaxis sensory transducer</fullName>
    </submittedName>
</protein>
<evidence type="ECO:0000313" key="9">
    <source>
        <dbReference type="Proteomes" id="UP000092605"/>
    </source>
</evidence>
<gene>
    <name evidence="7" type="ORF">JWYL7_0295</name>
    <name evidence="8" type="ORF">SAMN05661008_01063</name>
</gene>
<dbReference type="STRING" id="1121328.JWYL7_0295"/>
<feature type="transmembrane region" description="Helical" evidence="4">
    <location>
        <begin position="174"/>
        <end position="195"/>
    </location>
</feature>
<dbReference type="AlphaFoldDB" id="A0A150FQB7"/>
<dbReference type="Gene3D" id="1.20.120.30">
    <property type="entry name" value="Aspartate receptor, ligand-binding domain"/>
    <property type="match status" value="1"/>
</dbReference>
<dbReference type="PROSITE" id="PS50111">
    <property type="entry name" value="CHEMOTAXIS_TRANSDUC_2"/>
    <property type="match status" value="1"/>
</dbReference>
<evidence type="ECO:0000259" key="6">
    <source>
        <dbReference type="PROSITE" id="PS50885"/>
    </source>
</evidence>
<dbReference type="PATRIC" id="fig|1121328.3.peg.294"/>
<dbReference type="PRINTS" id="PR00260">
    <property type="entry name" value="CHEMTRNSDUCR"/>
</dbReference>
<dbReference type="InterPro" id="IPR004089">
    <property type="entry name" value="MCPsignal_dom"/>
</dbReference>
<evidence type="ECO:0000256" key="2">
    <source>
        <dbReference type="ARBA" id="ARBA00029447"/>
    </source>
</evidence>
<dbReference type="Proteomes" id="UP000323392">
    <property type="component" value="Unassembled WGS sequence"/>
</dbReference>
<dbReference type="GO" id="GO:0006935">
    <property type="term" value="P:chemotaxis"/>
    <property type="evidence" value="ECO:0007669"/>
    <property type="project" value="InterPro"/>
</dbReference>
<organism evidence="7 9">
    <name type="scientific">Alkalithermobacter thermoalcaliphilus JW-YL-7 = DSM 7308</name>
    <dbReference type="NCBI Taxonomy" id="1121328"/>
    <lineage>
        <taxon>Bacteria</taxon>
        <taxon>Bacillati</taxon>
        <taxon>Bacillota</taxon>
        <taxon>Clostridia</taxon>
        <taxon>Peptostreptococcales</taxon>
        <taxon>Tepidibacteraceae</taxon>
        <taxon>Alkalithermobacter</taxon>
    </lineage>
</organism>
<dbReference type="GO" id="GO:0007165">
    <property type="term" value="P:signal transduction"/>
    <property type="evidence" value="ECO:0007669"/>
    <property type="project" value="UniProtKB-KW"/>
</dbReference>
<dbReference type="EMBL" id="FRBG01000006">
    <property type="protein sequence ID" value="SHK87347.1"/>
    <property type="molecule type" value="Genomic_DNA"/>
</dbReference>
<dbReference type="Gene3D" id="1.10.287.950">
    <property type="entry name" value="Methyl-accepting chemotaxis protein"/>
    <property type="match status" value="1"/>
</dbReference>
<name>A0A150FQB7_CLOPD</name>